<gene>
    <name evidence="2" type="ORF">ADS77_17320</name>
</gene>
<evidence type="ECO:0000313" key="3">
    <source>
        <dbReference type="Proteomes" id="UP000037848"/>
    </source>
</evidence>
<dbReference type="RefSeq" id="WP_054205683.1">
    <property type="nucleotide sequence ID" value="NZ_LHPH01000024.1"/>
</dbReference>
<dbReference type="Proteomes" id="UP000037848">
    <property type="component" value="Unassembled WGS sequence"/>
</dbReference>
<dbReference type="EMBL" id="LHPH01000024">
    <property type="protein sequence ID" value="KPH59130.1"/>
    <property type="molecule type" value="Genomic_DNA"/>
</dbReference>
<feature type="transmembrane region" description="Helical" evidence="1">
    <location>
        <begin position="6"/>
        <end position="26"/>
    </location>
</feature>
<dbReference type="OrthoDB" id="6292862at2"/>
<keyword evidence="1" id="KW-1133">Transmembrane helix</keyword>
<sequence>MILYIIGISILIVILCSSLYVIYSNIHRTRVSKSKEYNVLFDKDTIVDDLITQLTEKNQTQENEDKARKSKEDILTTFIELHRSGSFCAQLSEQEIIYFVKKKLNMESNKNG</sequence>
<reference evidence="2 3" key="1">
    <citation type="submission" date="2015-08" db="EMBL/GenBank/DDBJ databases">
        <title>Draft Genome Sequence of Pseudoalteromonas porphyrae UCD-SED14.</title>
        <authorList>
            <person name="Coil D.A."/>
            <person name="Jospin G."/>
            <person name="Lee R.D."/>
            <person name="Eisen J.A."/>
        </authorList>
    </citation>
    <scope>NUCLEOTIDE SEQUENCE [LARGE SCALE GENOMIC DNA]</scope>
    <source>
        <strain evidence="2 3">UCD-SED14</strain>
    </source>
</reference>
<dbReference type="PATRIC" id="fig|187330.3.peg.2115"/>
<evidence type="ECO:0000313" key="2">
    <source>
        <dbReference type="EMBL" id="KPH59130.1"/>
    </source>
</evidence>
<protein>
    <submittedName>
        <fullName evidence="2">Methanolan biosynthesis protein EpsI</fullName>
    </submittedName>
</protein>
<keyword evidence="1" id="KW-0472">Membrane</keyword>
<comment type="caution">
    <text evidence="2">The sequence shown here is derived from an EMBL/GenBank/DDBJ whole genome shotgun (WGS) entry which is preliminary data.</text>
</comment>
<evidence type="ECO:0000256" key="1">
    <source>
        <dbReference type="SAM" id="Phobius"/>
    </source>
</evidence>
<keyword evidence="1" id="KW-0812">Transmembrane</keyword>
<keyword evidence="3" id="KW-1185">Reference proteome</keyword>
<dbReference type="STRING" id="187330.AMS58_14070"/>
<accession>A0A0N1EFC3</accession>
<proteinExistence type="predicted"/>
<organism evidence="2 3">
    <name type="scientific">Pseudoalteromonas porphyrae</name>
    <dbReference type="NCBI Taxonomy" id="187330"/>
    <lineage>
        <taxon>Bacteria</taxon>
        <taxon>Pseudomonadati</taxon>
        <taxon>Pseudomonadota</taxon>
        <taxon>Gammaproteobacteria</taxon>
        <taxon>Alteromonadales</taxon>
        <taxon>Pseudoalteromonadaceae</taxon>
        <taxon>Pseudoalteromonas</taxon>
    </lineage>
</organism>
<name>A0A0N1EFC3_9GAMM</name>
<dbReference type="AlphaFoldDB" id="A0A0N1EFC3"/>